<feature type="region of interest" description="Disordered" evidence="1">
    <location>
        <begin position="63"/>
        <end position="164"/>
    </location>
</feature>
<keyword evidence="3" id="KW-0808">Transferase</keyword>
<dbReference type="InterPro" id="IPR011009">
    <property type="entry name" value="Kinase-like_dom_sf"/>
</dbReference>
<evidence type="ECO:0000259" key="2">
    <source>
        <dbReference type="PROSITE" id="PS50011"/>
    </source>
</evidence>
<feature type="compositionally biased region" description="Polar residues" evidence="1">
    <location>
        <begin position="133"/>
        <end position="148"/>
    </location>
</feature>
<feature type="compositionally biased region" description="Low complexity" evidence="1">
    <location>
        <begin position="75"/>
        <end position="98"/>
    </location>
</feature>
<feature type="compositionally biased region" description="Basic and acidic residues" evidence="1">
    <location>
        <begin position="795"/>
        <end position="804"/>
    </location>
</feature>
<dbReference type="GO" id="GO:0044773">
    <property type="term" value="P:mitotic DNA damage checkpoint signaling"/>
    <property type="evidence" value="ECO:0007669"/>
    <property type="project" value="TreeGrafter"/>
</dbReference>
<name>A0A6A7AEW3_9PLEO</name>
<dbReference type="GO" id="GO:0004674">
    <property type="term" value="F:protein serine/threonine kinase activity"/>
    <property type="evidence" value="ECO:0007669"/>
    <property type="project" value="TreeGrafter"/>
</dbReference>
<feature type="region of interest" description="Disordered" evidence="1">
    <location>
        <begin position="537"/>
        <end position="588"/>
    </location>
</feature>
<feature type="region of interest" description="Disordered" evidence="1">
    <location>
        <begin position="768"/>
        <end position="878"/>
    </location>
</feature>
<reference evidence="3" key="1">
    <citation type="journal article" date="2020" name="Stud. Mycol.">
        <title>101 Dothideomycetes genomes: a test case for predicting lifestyles and emergence of pathogens.</title>
        <authorList>
            <person name="Haridas S."/>
            <person name="Albert R."/>
            <person name="Binder M."/>
            <person name="Bloem J."/>
            <person name="Labutti K."/>
            <person name="Salamov A."/>
            <person name="Andreopoulos B."/>
            <person name="Baker S."/>
            <person name="Barry K."/>
            <person name="Bills G."/>
            <person name="Bluhm B."/>
            <person name="Cannon C."/>
            <person name="Castanera R."/>
            <person name="Culley D."/>
            <person name="Daum C."/>
            <person name="Ezra D."/>
            <person name="Gonzalez J."/>
            <person name="Henrissat B."/>
            <person name="Kuo A."/>
            <person name="Liang C."/>
            <person name="Lipzen A."/>
            <person name="Lutzoni F."/>
            <person name="Magnuson J."/>
            <person name="Mondo S."/>
            <person name="Nolan M."/>
            <person name="Ohm R."/>
            <person name="Pangilinan J."/>
            <person name="Park H.-J."/>
            <person name="Ramirez L."/>
            <person name="Alfaro M."/>
            <person name="Sun H."/>
            <person name="Tritt A."/>
            <person name="Yoshinaga Y."/>
            <person name="Zwiers L.-H."/>
            <person name="Turgeon B."/>
            <person name="Goodwin S."/>
            <person name="Spatafora J."/>
            <person name="Crous P."/>
            <person name="Grigoriev I."/>
        </authorList>
    </citation>
    <scope>NUCLEOTIDE SEQUENCE</scope>
    <source>
        <strain evidence="3">CBS 113818</strain>
    </source>
</reference>
<feature type="region of interest" description="Disordered" evidence="1">
    <location>
        <begin position="688"/>
        <end position="732"/>
    </location>
</feature>
<keyword evidence="4" id="KW-1185">Reference proteome</keyword>
<evidence type="ECO:0000313" key="4">
    <source>
        <dbReference type="Proteomes" id="UP000799424"/>
    </source>
</evidence>
<feature type="compositionally biased region" description="Polar residues" evidence="1">
    <location>
        <begin position="716"/>
        <end position="730"/>
    </location>
</feature>
<dbReference type="Proteomes" id="UP000799424">
    <property type="component" value="Unassembled WGS sequence"/>
</dbReference>
<dbReference type="SUPFAM" id="SSF56112">
    <property type="entry name" value="Protein kinase-like (PK-like)"/>
    <property type="match status" value="1"/>
</dbReference>
<dbReference type="AlphaFoldDB" id="A0A6A7AEW3"/>
<proteinExistence type="predicted"/>
<evidence type="ECO:0000313" key="3">
    <source>
        <dbReference type="EMBL" id="KAF2831125.1"/>
    </source>
</evidence>
<dbReference type="PROSITE" id="PS50011">
    <property type="entry name" value="PROTEIN_KINASE_DOM"/>
    <property type="match status" value="1"/>
</dbReference>
<keyword evidence="3" id="KW-0418">Kinase</keyword>
<sequence>MCRIEEIVQAYPNGDQQWLEEVAFPCDKAPVGRLCLVPMRIRLLHPHNSALPIRAPIPPPPSTFQVGGQGRPVNRSPTSRLRRSPSIVIGSSSGPGSIQEITINFGQDKKKPKARCSLPPHTMPQQLPERPHTTANDSMHQETYSTRRQTPRPASAGQSHGLIAPPGTCLPHEAERLAETCGWQIGSRKLLWFGESPAETPVATKRGMLGRSAKNEVEEVKMPGFRRLLARKRIFIERGKQAAARDRNQIQSEVDNLRRLQHEHIVKVLGCYAEEVGKRQTFCVLLFPAADEDLDHFLCEVCQPVSNEQKQWLATWFGCLASALAYMQSQGVFHEDIKPSNIVHRGRRIYFTDFGSSRRLEADQDTSTDTPALASKLFSAPEAIPEDGKLLAHGSKTDVYSLGLVFVEMLVVFLGRSVFQMRDSLFGTQEQGRRYSNVTSKIPEFLGHSKMWHSCLQAMLHPTRQARPSAQEVVDILKLIQLPGPTETCSCQNIQLMATSVVGTAGENASSVNMEKGDALDVLARRRGISRATRSIPLRPTQTDANPIMQPVRRQRPLPASRGPPPAHMSRGNLKDESGDTSCGSDCDECNQERVKRGYRNARERKQTEPIPLMFSPHPPRADSFRSAPYLPQPTSILPTQGMTHYDAPPLQMLYPQQRFGLPTRPPSMSNVSTHSSFALPHASPLVMQMSGVPSSPANKPLSPSSQSEPKPGQRQLPQPQTPSTWNPAHSRSDLETLGKVRSALKAQKSQPPPLNYSSLILDVERRRLQKSASSPQAKEVHHTSADPPAQKLPLVEDSKAEQSRRKKVGNSPMSRGSIPALTTDGGERMEDASRGGKDTFPVRSTGDNTGVGSEADDAHARSEKSIPSMQHGEEFGKSAEALHDEFVWIAHSFP</sequence>
<gene>
    <name evidence="3" type="ORF">CC86DRAFT_452282</name>
</gene>
<protein>
    <submittedName>
        <fullName evidence="3">Kinase-like protein</fullName>
    </submittedName>
</protein>
<dbReference type="Pfam" id="PF00069">
    <property type="entry name" value="Pkinase"/>
    <property type="match status" value="1"/>
</dbReference>
<dbReference type="SMART" id="SM00220">
    <property type="entry name" value="S_TKc"/>
    <property type="match status" value="1"/>
</dbReference>
<feature type="compositionally biased region" description="Basic and acidic residues" evidence="1">
    <location>
        <begin position="826"/>
        <end position="838"/>
    </location>
</feature>
<dbReference type="InterPro" id="IPR000719">
    <property type="entry name" value="Prot_kinase_dom"/>
</dbReference>
<feature type="compositionally biased region" description="Polar residues" evidence="1">
    <location>
        <begin position="692"/>
        <end position="709"/>
    </location>
</feature>
<dbReference type="GO" id="GO:0005634">
    <property type="term" value="C:nucleus"/>
    <property type="evidence" value="ECO:0007669"/>
    <property type="project" value="TreeGrafter"/>
</dbReference>
<organism evidence="3 4">
    <name type="scientific">Ophiobolus disseminans</name>
    <dbReference type="NCBI Taxonomy" id="1469910"/>
    <lineage>
        <taxon>Eukaryota</taxon>
        <taxon>Fungi</taxon>
        <taxon>Dikarya</taxon>
        <taxon>Ascomycota</taxon>
        <taxon>Pezizomycotina</taxon>
        <taxon>Dothideomycetes</taxon>
        <taxon>Pleosporomycetidae</taxon>
        <taxon>Pleosporales</taxon>
        <taxon>Pleosporineae</taxon>
        <taxon>Phaeosphaeriaceae</taxon>
        <taxon>Ophiobolus</taxon>
    </lineage>
</organism>
<dbReference type="GO" id="GO:0005524">
    <property type="term" value="F:ATP binding"/>
    <property type="evidence" value="ECO:0007669"/>
    <property type="project" value="InterPro"/>
</dbReference>
<dbReference type="PANTHER" id="PTHR44167:SF24">
    <property type="entry name" value="SERINE_THREONINE-PROTEIN KINASE CHK2"/>
    <property type="match status" value="1"/>
</dbReference>
<feature type="domain" description="Protein kinase" evidence="2">
    <location>
        <begin position="203"/>
        <end position="480"/>
    </location>
</feature>
<dbReference type="OrthoDB" id="4062651at2759"/>
<dbReference type="EMBL" id="MU006218">
    <property type="protein sequence ID" value="KAF2831125.1"/>
    <property type="molecule type" value="Genomic_DNA"/>
</dbReference>
<dbReference type="Gene3D" id="1.10.510.10">
    <property type="entry name" value="Transferase(Phosphotransferase) domain 1"/>
    <property type="match status" value="1"/>
</dbReference>
<accession>A0A6A7AEW3</accession>
<dbReference type="PANTHER" id="PTHR44167">
    <property type="entry name" value="OVARIAN-SPECIFIC SERINE/THREONINE-PROTEIN KINASE LOK-RELATED"/>
    <property type="match status" value="1"/>
</dbReference>
<dbReference type="CDD" id="cd00180">
    <property type="entry name" value="PKc"/>
    <property type="match status" value="1"/>
</dbReference>
<evidence type="ECO:0000256" key="1">
    <source>
        <dbReference type="SAM" id="MobiDB-lite"/>
    </source>
</evidence>